<dbReference type="AlphaFoldDB" id="A0A382AYU8"/>
<name>A0A382AYU8_9ZZZZ</name>
<organism evidence="1">
    <name type="scientific">marine metagenome</name>
    <dbReference type="NCBI Taxonomy" id="408172"/>
    <lineage>
        <taxon>unclassified sequences</taxon>
        <taxon>metagenomes</taxon>
        <taxon>ecological metagenomes</taxon>
    </lineage>
</organism>
<gene>
    <name evidence="1" type="ORF">METZ01_LOCUS159001</name>
</gene>
<dbReference type="EMBL" id="UINC01027239">
    <property type="protein sequence ID" value="SVB06147.1"/>
    <property type="molecule type" value="Genomic_DNA"/>
</dbReference>
<proteinExistence type="predicted"/>
<protein>
    <submittedName>
        <fullName evidence="1">Uncharacterized protein</fullName>
    </submittedName>
</protein>
<reference evidence="1" key="1">
    <citation type="submission" date="2018-05" db="EMBL/GenBank/DDBJ databases">
        <authorList>
            <person name="Lanie J.A."/>
            <person name="Ng W.-L."/>
            <person name="Kazmierczak K.M."/>
            <person name="Andrzejewski T.M."/>
            <person name="Davidsen T.M."/>
            <person name="Wayne K.J."/>
            <person name="Tettelin H."/>
            <person name="Glass J.I."/>
            <person name="Rusch D."/>
            <person name="Podicherti R."/>
            <person name="Tsui H.-C.T."/>
            <person name="Winkler M.E."/>
        </authorList>
    </citation>
    <scope>NUCLEOTIDE SEQUENCE</scope>
</reference>
<feature type="non-terminal residue" evidence="1">
    <location>
        <position position="1"/>
    </location>
</feature>
<evidence type="ECO:0000313" key="1">
    <source>
        <dbReference type="EMBL" id="SVB06147.1"/>
    </source>
</evidence>
<accession>A0A382AYU8</accession>
<sequence length="29" mass="3217">VKSKRIVIKIGTNVLQQSNGKLDHKLIGE</sequence>
<feature type="non-terminal residue" evidence="1">
    <location>
        <position position="29"/>
    </location>
</feature>